<reference evidence="15" key="1">
    <citation type="submission" date="2020-10" db="EMBL/GenBank/DDBJ databases">
        <authorList>
            <person name="Gilroy R."/>
        </authorList>
    </citation>
    <scope>NUCLEOTIDE SEQUENCE</scope>
    <source>
        <strain evidence="15">1370</strain>
    </source>
</reference>
<feature type="transmembrane region" description="Helical" evidence="13">
    <location>
        <begin position="68"/>
        <end position="86"/>
    </location>
</feature>
<evidence type="ECO:0000256" key="3">
    <source>
        <dbReference type="ARBA" id="ARBA00022516"/>
    </source>
</evidence>
<dbReference type="SUPFAM" id="SSF56024">
    <property type="entry name" value="Phospholipase D/nuclease"/>
    <property type="match status" value="2"/>
</dbReference>
<evidence type="ECO:0000256" key="10">
    <source>
        <dbReference type="ARBA" id="ARBA00023209"/>
    </source>
</evidence>
<keyword evidence="10" id="KW-0594">Phospholipid biosynthesis</keyword>
<dbReference type="CDD" id="cd09160">
    <property type="entry name" value="PLDc_SMU_988_like_2"/>
    <property type="match status" value="1"/>
</dbReference>
<evidence type="ECO:0000256" key="11">
    <source>
        <dbReference type="ARBA" id="ARBA00023264"/>
    </source>
</evidence>
<dbReference type="Gene3D" id="3.30.870.10">
    <property type="entry name" value="Endonuclease Chain A"/>
    <property type="match status" value="2"/>
</dbReference>
<feature type="domain" description="PLD phosphodiesterase" evidence="14">
    <location>
        <begin position="244"/>
        <end position="271"/>
    </location>
</feature>
<dbReference type="EC" id="2.7.8.-" evidence="12"/>
<comment type="caution">
    <text evidence="15">The sequence shown here is derived from an EMBL/GenBank/DDBJ whole genome shotgun (WGS) entry which is preliminary data.</text>
</comment>
<dbReference type="Proteomes" id="UP000823960">
    <property type="component" value="Unassembled WGS sequence"/>
</dbReference>
<dbReference type="InterPro" id="IPR001736">
    <property type="entry name" value="PLipase_D/transphosphatidylase"/>
</dbReference>
<accession>A0A9D1NQZ3</accession>
<dbReference type="SMART" id="SM00155">
    <property type="entry name" value="PLDc"/>
    <property type="match status" value="2"/>
</dbReference>
<keyword evidence="11" id="KW-1208">Phospholipid metabolism</keyword>
<evidence type="ECO:0000256" key="4">
    <source>
        <dbReference type="ARBA" id="ARBA00022679"/>
    </source>
</evidence>
<evidence type="ECO:0000313" key="16">
    <source>
        <dbReference type="Proteomes" id="UP000823960"/>
    </source>
</evidence>
<evidence type="ECO:0000256" key="7">
    <source>
        <dbReference type="ARBA" id="ARBA00022989"/>
    </source>
</evidence>
<dbReference type="Pfam" id="PF13396">
    <property type="entry name" value="PLDc_N"/>
    <property type="match status" value="1"/>
</dbReference>
<evidence type="ECO:0000256" key="9">
    <source>
        <dbReference type="ARBA" id="ARBA00023136"/>
    </source>
</evidence>
<dbReference type="PANTHER" id="PTHR21248:SF22">
    <property type="entry name" value="PHOSPHOLIPASE D"/>
    <property type="match status" value="1"/>
</dbReference>
<dbReference type="PROSITE" id="PS50035">
    <property type="entry name" value="PLD"/>
    <property type="match status" value="2"/>
</dbReference>
<dbReference type="PANTHER" id="PTHR21248">
    <property type="entry name" value="CARDIOLIPIN SYNTHASE"/>
    <property type="match status" value="1"/>
</dbReference>
<sequence length="508" mass="58103">MRRIFKLLGSKIFITALLVLIQLSVLFVFFIFLANKFVWYYIISLALSIILILDIANEEMNPSFKLTWLIAVLIFPICGGPLYLIFAKSKQSYRIGKRFKSYRQLMRSAVKSREDCLDEIEADDPEIARQLRYIKKTSYAPVYKNTQAKYFPSGEDYYTALLRELNRAERFIFIEYFIIEEGRMLGSILEVLKRKIAEGIEVRLMYDDLGSVSKLPKGYDGYLESLGISVSVFNRLRPSLDTFLNYRDHRKILVIDGNVAFTGGINLADEYINHVERFGHWKDTGIMLKGEAVTKMTEIFLQLWHFSRGESQVDYKDYEGELSCESDGYIQPYADGPSNDSLICELAYLGIINSATRSLYITTPYLILDNEMTTALCHAAMSGVDVRIITPHIPDKKTVFAVTRSNYRTLLLSGVRIFEYTPGFIHAKSISADGKVAVVGTANFDFRSFYLHFENCVLVYKSKCIQEIDADFLLTQESSQEITIKQLNKKGALYALLQAVLKVFSPLM</sequence>
<keyword evidence="5 13" id="KW-0812">Transmembrane</keyword>
<keyword evidence="6" id="KW-0677">Repeat</keyword>
<evidence type="ECO:0000256" key="13">
    <source>
        <dbReference type="SAM" id="Phobius"/>
    </source>
</evidence>
<dbReference type="GO" id="GO:0032049">
    <property type="term" value="P:cardiolipin biosynthetic process"/>
    <property type="evidence" value="ECO:0007669"/>
    <property type="project" value="UniProtKB-UniRule"/>
</dbReference>
<evidence type="ECO:0000256" key="8">
    <source>
        <dbReference type="ARBA" id="ARBA00023098"/>
    </source>
</evidence>
<keyword evidence="2" id="KW-1003">Cell membrane</keyword>
<dbReference type="GO" id="GO:0008808">
    <property type="term" value="F:cardiolipin synthase activity"/>
    <property type="evidence" value="ECO:0007669"/>
    <property type="project" value="UniProtKB-UniRule"/>
</dbReference>
<name>A0A9D1NQZ3_9FIRM</name>
<comment type="subcellular location">
    <subcellularLocation>
        <location evidence="1">Cell membrane</location>
        <topology evidence="1">Multi-pass membrane protein</topology>
    </subcellularLocation>
</comment>
<reference evidence="15" key="2">
    <citation type="journal article" date="2021" name="PeerJ">
        <title>Extensive microbial diversity within the chicken gut microbiome revealed by metagenomics and culture.</title>
        <authorList>
            <person name="Gilroy R."/>
            <person name="Ravi A."/>
            <person name="Getino M."/>
            <person name="Pursley I."/>
            <person name="Horton D.L."/>
            <person name="Alikhan N.F."/>
            <person name="Baker D."/>
            <person name="Gharbi K."/>
            <person name="Hall N."/>
            <person name="Watson M."/>
            <person name="Adriaenssens E.M."/>
            <person name="Foster-Nyarko E."/>
            <person name="Jarju S."/>
            <person name="Secka A."/>
            <person name="Antonio M."/>
            <person name="Oren A."/>
            <person name="Chaudhuri R.R."/>
            <person name="La Ragione R."/>
            <person name="Hildebrand F."/>
            <person name="Pallen M.J."/>
        </authorList>
    </citation>
    <scope>NUCLEOTIDE SEQUENCE</scope>
    <source>
        <strain evidence="15">1370</strain>
    </source>
</reference>
<evidence type="ECO:0000256" key="1">
    <source>
        <dbReference type="ARBA" id="ARBA00004651"/>
    </source>
</evidence>
<dbReference type="AlphaFoldDB" id="A0A9D1NQZ3"/>
<dbReference type="InterPro" id="IPR022924">
    <property type="entry name" value="Cardiolipin_synthase"/>
</dbReference>
<dbReference type="EMBL" id="DVOL01000030">
    <property type="protein sequence ID" value="HIV10494.1"/>
    <property type="molecule type" value="Genomic_DNA"/>
</dbReference>
<dbReference type="GO" id="GO:0005886">
    <property type="term" value="C:plasma membrane"/>
    <property type="evidence" value="ECO:0007669"/>
    <property type="project" value="UniProtKB-SubCell"/>
</dbReference>
<evidence type="ECO:0000256" key="2">
    <source>
        <dbReference type="ARBA" id="ARBA00022475"/>
    </source>
</evidence>
<keyword evidence="9 13" id="KW-0472">Membrane</keyword>
<dbReference type="Pfam" id="PF13091">
    <property type="entry name" value="PLDc_2"/>
    <property type="match status" value="2"/>
</dbReference>
<feature type="transmembrane region" description="Helical" evidence="13">
    <location>
        <begin position="12"/>
        <end position="32"/>
    </location>
</feature>
<protein>
    <recommendedName>
        <fullName evidence="12">Cardiolipin synthase</fullName>
        <ecNumber evidence="12">2.7.8.-</ecNumber>
    </recommendedName>
</protein>
<feature type="transmembrane region" description="Helical" evidence="13">
    <location>
        <begin position="38"/>
        <end position="56"/>
    </location>
</feature>
<proteinExistence type="predicted"/>
<evidence type="ECO:0000256" key="12">
    <source>
        <dbReference type="NCBIfam" id="TIGR04265"/>
    </source>
</evidence>
<feature type="domain" description="PLD phosphodiesterase" evidence="14">
    <location>
        <begin position="421"/>
        <end position="448"/>
    </location>
</feature>
<evidence type="ECO:0000259" key="14">
    <source>
        <dbReference type="PROSITE" id="PS50035"/>
    </source>
</evidence>
<evidence type="ECO:0000256" key="6">
    <source>
        <dbReference type="ARBA" id="ARBA00022737"/>
    </source>
</evidence>
<dbReference type="CDD" id="cd09154">
    <property type="entry name" value="PLDc_SMU_988_like_1"/>
    <property type="match status" value="1"/>
</dbReference>
<dbReference type="NCBIfam" id="TIGR04265">
    <property type="entry name" value="bac_cardiolipin"/>
    <property type="match status" value="1"/>
</dbReference>
<keyword evidence="8" id="KW-0443">Lipid metabolism</keyword>
<evidence type="ECO:0000256" key="5">
    <source>
        <dbReference type="ARBA" id="ARBA00022692"/>
    </source>
</evidence>
<organism evidence="15 16">
    <name type="scientific">Candidatus Faeciplasma avium</name>
    <dbReference type="NCBI Taxonomy" id="2840798"/>
    <lineage>
        <taxon>Bacteria</taxon>
        <taxon>Bacillati</taxon>
        <taxon>Bacillota</taxon>
        <taxon>Clostridia</taxon>
        <taxon>Eubacteriales</taxon>
        <taxon>Oscillospiraceae</taxon>
        <taxon>Oscillospiraceae incertae sedis</taxon>
        <taxon>Candidatus Faeciplasma</taxon>
    </lineage>
</organism>
<dbReference type="InterPro" id="IPR027379">
    <property type="entry name" value="CLS_N"/>
</dbReference>
<keyword evidence="4" id="KW-0808">Transferase</keyword>
<dbReference type="InterPro" id="IPR025202">
    <property type="entry name" value="PLD-like_dom"/>
</dbReference>
<gene>
    <name evidence="15" type="primary">cls</name>
    <name evidence="15" type="ORF">IAD28_02215</name>
</gene>
<evidence type="ECO:0000313" key="15">
    <source>
        <dbReference type="EMBL" id="HIV10494.1"/>
    </source>
</evidence>
<keyword evidence="7 13" id="KW-1133">Transmembrane helix</keyword>
<keyword evidence="3" id="KW-0444">Lipid biosynthesis</keyword>